<comment type="similarity">
    <text evidence="2">Belongs to the SusD family.</text>
</comment>
<organism evidence="8 9">
    <name type="scientific">Pedobacter panaciterrae</name>
    <dbReference type="NCBI Taxonomy" id="363849"/>
    <lineage>
        <taxon>Bacteria</taxon>
        <taxon>Pseudomonadati</taxon>
        <taxon>Bacteroidota</taxon>
        <taxon>Sphingobacteriia</taxon>
        <taxon>Sphingobacteriales</taxon>
        <taxon>Sphingobacteriaceae</taxon>
        <taxon>Pedobacter</taxon>
    </lineage>
</organism>
<evidence type="ECO:0000256" key="2">
    <source>
        <dbReference type="ARBA" id="ARBA00006275"/>
    </source>
</evidence>
<dbReference type="Proteomes" id="UP001378956">
    <property type="component" value="Unassembled WGS sequence"/>
</dbReference>
<evidence type="ECO:0000313" key="8">
    <source>
        <dbReference type="EMBL" id="MEJ2905114.1"/>
    </source>
</evidence>
<evidence type="ECO:0000259" key="7">
    <source>
        <dbReference type="Pfam" id="PF14322"/>
    </source>
</evidence>
<evidence type="ECO:0000313" key="9">
    <source>
        <dbReference type="Proteomes" id="UP001378956"/>
    </source>
</evidence>
<dbReference type="EMBL" id="JBBEUB010000009">
    <property type="protein sequence ID" value="MEJ2905114.1"/>
    <property type="molecule type" value="Genomic_DNA"/>
</dbReference>
<evidence type="ECO:0000256" key="1">
    <source>
        <dbReference type="ARBA" id="ARBA00004442"/>
    </source>
</evidence>
<dbReference type="Gene3D" id="1.25.40.390">
    <property type="match status" value="1"/>
</dbReference>
<evidence type="ECO:0000256" key="4">
    <source>
        <dbReference type="ARBA" id="ARBA00023136"/>
    </source>
</evidence>
<protein>
    <submittedName>
        <fullName evidence="8">RagB/SusD family nutrient uptake outer membrane protein</fullName>
    </submittedName>
</protein>
<keyword evidence="9" id="KW-1185">Reference proteome</keyword>
<comment type="caution">
    <text evidence="8">The sequence shown here is derived from an EMBL/GenBank/DDBJ whole genome shotgun (WGS) entry which is preliminary data.</text>
</comment>
<reference evidence="8 9" key="1">
    <citation type="submission" date="2024-03" db="EMBL/GenBank/DDBJ databases">
        <title>Sequence of Lycoming College Course Isolates.</title>
        <authorList>
            <person name="Plotts O."/>
            <person name="Newman J."/>
        </authorList>
    </citation>
    <scope>NUCLEOTIDE SEQUENCE [LARGE SCALE GENOMIC DNA]</scope>
    <source>
        <strain evidence="8 9">CJB-3</strain>
    </source>
</reference>
<gene>
    <name evidence="8" type="ORF">WAE58_21900</name>
</gene>
<evidence type="ECO:0000259" key="6">
    <source>
        <dbReference type="Pfam" id="PF07980"/>
    </source>
</evidence>
<dbReference type="InterPro" id="IPR011990">
    <property type="entry name" value="TPR-like_helical_dom_sf"/>
</dbReference>
<keyword evidence="4" id="KW-0472">Membrane</keyword>
<dbReference type="InterPro" id="IPR033985">
    <property type="entry name" value="SusD-like_N"/>
</dbReference>
<feature type="domain" description="RagB/SusD" evidence="6">
    <location>
        <begin position="346"/>
        <end position="605"/>
    </location>
</feature>
<dbReference type="Pfam" id="PF14322">
    <property type="entry name" value="SusD-like_3"/>
    <property type="match status" value="1"/>
</dbReference>
<keyword evidence="3" id="KW-0732">Signal</keyword>
<dbReference type="InterPro" id="IPR012944">
    <property type="entry name" value="SusD_RagB_dom"/>
</dbReference>
<dbReference type="PROSITE" id="PS51257">
    <property type="entry name" value="PROKAR_LIPOPROTEIN"/>
    <property type="match status" value="1"/>
</dbReference>
<comment type="subcellular location">
    <subcellularLocation>
        <location evidence="1">Cell outer membrane</location>
    </subcellularLocation>
</comment>
<evidence type="ECO:0000256" key="5">
    <source>
        <dbReference type="ARBA" id="ARBA00023237"/>
    </source>
</evidence>
<keyword evidence="5" id="KW-0998">Cell outer membrane</keyword>
<name>A0ABU8NS66_9SPHI</name>
<feature type="domain" description="SusD-like N-terminal" evidence="7">
    <location>
        <begin position="26"/>
        <end position="249"/>
    </location>
</feature>
<accession>A0ABU8NS66</accession>
<dbReference type="Pfam" id="PF07980">
    <property type="entry name" value="SusD_RagB"/>
    <property type="match status" value="1"/>
</dbReference>
<sequence length="605" mass="68292">MKKYTNLFFKFFVFLAIVGLVSCKKYLDKAPDADISPTDAFINFNNFQGFTEELYSCVPEFTSKTWAANWILGDEIVHKTGVTWLNEQFDNGDSWSWTTAEWISWLDAGSYNSDQGSGFGKGLWPNAWYGIHKANLGLANLDKLNGTQEEKDLIKGQLLFSRGWFHFELMTYWGGLPYVNEVLSASSKLELPRLNYQETAELAAKDFKEAAELLPVNWDKTDAGKITLGKNQLRVTKITALGYLGKNYLYAGSPLMNKASTGAASFNADYCKKAAEAFAELLKMVDNQETWVKLVDFSKYSTLFYSNGGSFIPGFPEAIFQNPVYSAWFAGCPWGPSSVFVEGNIGGGYSSPNARFVENYGMANGLPIDDPESGFNPADPWTNRDPRFYNDIVIDGDQIIKGSAPADKEKYRYANLSNTGHSRNSSSTSRTGYLLRKLTPMTANSVDNFPNNYMHLSYMRLADVYLMYAEAVLQGYGSGKSNGPNYITAEEAFNKIRRRSNAGDVAQKYVSDNSKFMSEIIRERAMELGFEEEIRYNDLRRWLLAGELKYREKTSIDFDRGPNGKPINIKETILLTRKFEDKNYWLPLKINDVTLYPSFGQNPGY</sequence>
<dbReference type="SUPFAM" id="SSF48452">
    <property type="entry name" value="TPR-like"/>
    <property type="match status" value="1"/>
</dbReference>
<proteinExistence type="inferred from homology"/>
<evidence type="ECO:0000256" key="3">
    <source>
        <dbReference type="ARBA" id="ARBA00022729"/>
    </source>
</evidence>
<dbReference type="RefSeq" id="WP_337717646.1">
    <property type="nucleotide sequence ID" value="NZ_JBBEUB010000009.1"/>
</dbReference>